<name>A0A518GF19_9BACT</name>
<accession>A0A518GF19</accession>
<organism evidence="2 3">
    <name type="scientific">Aureliella helgolandensis</name>
    <dbReference type="NCBI Taxonomy" id="2527968"/>
    <lineage>
        <taxon>Bacteria</taxon>
        <taxon>Pseudomonadati</taxon>
        <taxon>Planctomycetota</taxon>
        <taxon>Planctomycetia</taxon>
        <taxon>Pirellulales</taxon>
        <taxon>Pirellulaceae</taxon>
        <taxon>Aureliella</taxon>
    </lineage>
</organism>
<gene>
    <name evidence="2" type="ORF">Q31a_55770</name>
</gene>
<dbReference type="RefSeq" id="WP_145084194.1">
    <property type="nucleotide sequence ID" value="NZ_CP036298.1"/>
</dbReference>
<dbReference type="Proteomes" id="UP000318017">
    <property type="component" value="Chromosome"/>
</dbReference>
<feature type="signal peptide" evidence="1">
    <location>
        <begin position="1"/>
        <end position="24"/>
    </location>
</feature>
<reference evidence="2 3" key="1">
    <citation type="submission" date="2019-02" db="EMBL/GenBank/DDBJ databases">
        <title>Deep-cultivation of Planctomycetes and their phenomic and genomic characterization uncovers novel biology.</title>
        <authorList>
            <person name="Wiegand S."/>
            <person name="Jogler M."/>
            <person name="Boedeker C."/>
            <person name="Pinto D."/>
            <person name="Vollmers J."/>
            <person name="Rivas-Marin E."/>
            <person name="Kohn T."/>
            <person name="Peeters S.H."/>
            <person name="Heuer A."/>
            <person name="Rast P."/>
            <person name="Oberbeckmann S."/>
            <person name="Bunk B."/>
            <person name="Jeske O."/>
            <person name="Meyerdierks A."/>
            <person name="Storesund J.E."/>
            <person name="Kallscheuer N."/>
            <person name="Luecker S."/>
            <person name="Lage O.M."/>
            <person name="Pohl T."/>
            <person name="Merkel B.J."/>
            <person name="Hornburger P."/>
            <person name="Mueller R.-W."/>
            <person name="Bruemmer F."/>
            <person name="Labrenz M."/>
            <person name="Spormann A.M."/>
            <person name="Op den Camp H."/>
            <person name="Overmann J."/>
            <person name="Amann R."/>
            <person name="Jetten M.S.M."/>
            <person name="Mascher T."/>
            <person name="Medema M.H."/>
            <person name="Devos D.P."/>
            <person name="Kaster A.-K."/>
            <person name="Ovreas L."/>
            <person name="Rohde M."/>
            <person name="Galperin M.Y."/>
            <person name="Jogler C."/>
        </authorList>
    </citation>
    <scope>NUCLEOTIDE SEQUENCE [LARGE SCALE GENOMIC DNA]</scope>
    <source>
        <strain evidence="2 3">Q31a</strain>
    </source>
</reference>
<feature type="chain" id="PRO_5022057374" evidence="1">
    <location>
        <begin position="25"/>
        <end position="304"/>
    </location>
</feature>
<dbReference type="AlphaFoldDB" id="A0A518GF19"/>
<evidence type="ECO:0000313" key="3">
    <source>
        <dbReference type="Proteomes" id="UP000318017"/>
    </source>
</evidence>
<sequence length="304" mass="33398" precursor="true">MLCITRCFKLVGFKLLLLSTVCGLGGLPATPLHGQANQSHLIRYKLKPGETLVSKVVHFAETRTVMSDLEEESTSRTTTEKVWEVTDLAANGDMTFEYRINSVSMAQTVGEGEELSYDSQSDAQVPDIFKHVAETIAKPLALITINARGQIVKRDKELQAPQLGIGELTIPLPEEEIGIAGQWSVPRELRVKLESGAFKTIKVRELYTLEKVSAGVATISIVTQPLTPVNDAAVEAQLIQQLSRGEIKFDLDQGRMLSKSLVWKDEVLGFRGAETSLSYDGKFTEELLPATKRTAARAAVERAK</sequence>
<proteinExistence type="predicted"/>
<evidence type="ECO:0000256" key="1">
    <source>
        <dbReference type="SAM" id="SignalP"/>
    </source>
</evidence>
<evidence type="ECO:0000313" key="2">
    <source>
        <dbReference type="EMBL" id="QDV27189.1"/>
    </source>
</evidence>
<keyword evidence="1" id="KW-0732">Signal</keyword>
<dbReference type="EMBL" id="CP036298">
    <property type="protein sequence ID" value="QDV27189.1"/>
    <property type="molecule type" value="Genomic_DNA"/>
</dbReference>
<dbReference type="KEGG" id="ahel:Q31a_55770"/>
<keyword evidence="3" id="KW-1185">Reference proteome</keyword>
<protein>
    <submittedName>
        <fullName evidence="2">Uncharacterized protein</fullName>
    </submittedName>
</protein>
<dbReference type="OrthoDB" id="250033at2"/>